<dbReference type="Proteomes" id="UP000007241">
    <property type="component" value="Unassembled WGS sequence"/>
</dbReference>
<proteinExistence type="predicted"/>
<feature type="chain" id="PRO_5003319926" description="RxLR effector protein" evidence="1">
    <location>
        <begin position="19"/>
        <end position="66"/>
    </location>
</feature>
<dbReference type="EMBL" id="GL882892">
    <property type="protein sequence ID" value="EGF77274.1"/>
    <property type="molecule type" value="Genomic_DNA"/>
</dbReference>
<evidence type="ECO:0000256" key="1">
    <source>
        <dbReference type="SAM" id="SignalP"/>
    </source>
</evidence>
<name>F4PB74_BATDJ</name>
<accession>F4PB74</accession>
<keyword evidence="3" id="KW-1185">Reference proteome</keyword>
<reference evidence="2 3" key="1">
    <citation type="submission" date="2009-12" db="EMBL/GenBank/DDBJ databases">
        <title>The draft genome of Batrachochytrium dendrobatidis.</title>
        <authorList>
            <consortium name="US DOE Joint Genome Institute (JGI-PGF)"/>
            <person name="Kuo A."/>
            <person name="Salamov A."/>
            <person name="Schmutz J."/>
            <person name="Lucas S."/>
            <person name="Pitluck S."/>
            <person name="Rosenblum E."/>
            <person name="Stajich J."/>
            <person name="Eisen M."/>
            <person name="Grigoriev I.V."/>
        </authorList>
    </citation>
    <scope>NUCLEOTIDE SEQUENCE [LARGE SCALE GENOMIC DNA]</scope>
    <source>
        <strain evidence="3">JAM81 / FGSC 10211</strain>
    </source>
</reference>
<keyword evidence="1" id="KW-0732">Signal</keyword>
<dbReference type="GeneID" id="18244395"/>
<evidence type="ECO:0000313" key="3">
    <source>
        <dbReference type="Proteomes" id="UP000007241"/>
    </source>
</evidence>
<dbReference type="AlphaFoldDB" id="F4PB74"/>
<evidence type="ECO:0008006" key="4">
    <source>
        <dbReference type="Google" id="ProtNLM"/>
    </source>
</evidence>
<organism evidence="2 3">
    <name type="scientific">Batrachochytrium dendrobatidis (strain JAM81 / FGSC 10211)</name>
    <name type="common">Frog chytrid fungus</name>
    <dbReference type="NCBI Taxonomy" id="684364"/>
    <lineage>
        <taxon>Eukaryota</taxon>
        <taxon>Fungi</taxon>
        <taxon>Fungi incertae sedis</taxon>
        <taxon>Chytridiomycota</taxon>
        <taxon>Chytridiomycota incertae sedis</taxon>
        <taxon>Chytridiomycetes</taxon>
        <taxon>Rhizophydiales</taxon>
        <taxon>Rhizophydiales incertae sedis</taxon>
        <taxon>Batrachochytrium</taxon>
    </lineage>
</organism>
<sequence>MKFSITSCLAMLIITASAAVIPSTDDSNMSSLFEAITVEKRFDGSESTEAHSNVLDDLTQKLQEMS</sequence>
<gene>
    <name evidence="2" type="ORF">BATDEDRAFT_91799</name>
</gene>
<dbReference type="HOGENOM" id="CLU_2830790_0_0_1"/>
<dbReference type="RefSeq" id="XP_006682027.1">
    <property type="nucleotide sequence ID" value="XM_006681964.1"/>
</dbReference>
<protein>
    <recommendedName>
        <fullName evidence="4">RxLR effector protein</fullName>
    </recommendedName>
</protein>
<feature type="signal peptide" evidence="1">
    <location>
        <begin position="1"/>
        <end position="18"/>
    </location>
</feature>
<dbReference type="InParanoid" id="F4PB74"/>
<evidence type="ECO:0000313" key="2">
    <source>
        <dbReference type="EMBL" id="EGF77274.1"/>
    </source>
</evidence>